<accession>A0ABD7Z1L1</accession>
<dbReference type="SMART" id="SM00860">
    <property type="entry name" value="SMI1_KNR4"/>
    <property type="match status" value="1"/>
</dbReference>
<dbReference type="Pfam" id="PF14567">
    <property type="entry name" value="SUKH_5"/>
    <property type="match status" value="1"/>
</dbReference>
<proteinExistence type="predicted"/>
<evidence type="ECO:0000313" key="2">
    <source>
        <dbReference type="EMBL" id="WLS98460.1"/>
    </source>
</evidence>
<dbReference type="Gene3D" id="3.40.1580.10">
    <property type="entry name" value="SMI1/KNR4-like"/>
    <property type="match status" value="1"/>
</dbReference>
<gene>
    <name evidence="2" type="ORF">RAM05_00105</name>
</gene>
<reference evidence="2 3" key="1">
    <citation type="submission" date="2023-08" db="EMBL/GenBank/DDBJ databases">
        <title>Complete genome sequences of 12 bacterial strains from the honey bee gut, resolved with long-read nanopore sequencing.</title>
        <authorList>
            <person name="Kwong W.K."/>
            <person name="Acheampong S."/>
            <person name="Polat M.F."/>
        </authorList>
    </citation>
    <scope>NUCLEOTIDE SEQUENCE [LARGE SCALE GENOMIC DNA]</scope>
    <source>
        <strain evidence="3">wkB9</strain>
    </source>
</reference>
<dbReference type="GeneID" id="29850767"/>
<dbReference type="EMBL" id="CP132375">
    <property type="protein sequence ID" value="WLS98460.1"/>
    <property type="molecule type" value="Genomic_DNA"/>
</dbReference>
<dbReference type="RefSeq" id="WP_025315295.1">
    <property type="nucleotide sequence ID" value="NZ_CP132375.1"/>
</dbReference>
<evidence type="ECO:0000259" key="1">
    <source>
        <dbReference type="SMART" id="SM00860"/>
    </source>
</evidence>
<dbReference type="AlphaFoldDB" id="A0ABD7Z1L1"/>
<dbReference type="SUPFAM" id="SSF160631">
    <property type="entry name" value="SMI1/KNR4-like"/>
    <property type="match status" value="1"/>
</dbReference>
<organism evidence="2 3">
    <name type="scientific">Snodgrassella alvi</name>
    <dbReference type="NCBI Taxonomy" id="1196083"/>
    <lineage>
        <taxon>Bacteria</taxon>
        <taxon>Pseudomonadati</taxon>
        <taxon>Pseudomonadota</taxon>
        <taxon>Betaproteobacteria</taxon>
        <taxon>Neisseriales</taxon>
        <taxon>Neisseriaceae</taxon>
        <taxon>Snodgrassella</taxon>
    </lineage>
</organism>
<dbReference type="InterPro" id="IPR037883">
    <property type="entry name" value="Knr4/Smi1-like_sf"/>
</dbReference>
<feature type="domain" description="Knr4/Smi1-like" evidence="1">
    <location>
        <begin position="24"/>
        <end position="147"/>
    </location>
</feature>
<name>A0ABD7Z1L1_9NEIS</name>
<evidence type="ECO:0000313" key="3">
    <source>
        <dbReference type="Proteomes" id="UP001229773"/>
    </source>
</evidence>
<dbReference type="InterPro" id="IPR018958">
    <property type="entry name" value="Knr4/Smi1-like_dom"/>
</dbReference>
<sequence length="149" mass="16828">MGDIKNLVTRLNHGAQDEVYWLGACDESQINILENKLNLSLPNELKEFILLVGGGGVVGEEISGIVDNDALAESGGAIYYDTCQCRKEYSLPSDMAVIYFKDDDVCWCVDCRKNTYGQIVNYDLFSRKISNVLAPSFRFFFEEYVNLRT</sequence>
<dbReference type="Proteomes" id="UP001229773">
    <property type="component" value="Chromosome"/>
</dbReference>
<protein>
    <submittedName>
        <fullName evidence="2">SMI1/KNR4 family protein</fullName>
    </submittedName>
</protein>